<dbReference type="GO" id="GO:0030248">
    <property type="term" value="F:cellulose binding"/>
    <property type="evidence" value="ECO:0007669"/>
    <property type="project" value="InterPro"/>
</dbReference>
<keyword evidence="6" id="KW-1185">Reference proteome</keyword>
<dbReference type="InterPro" id="IPR000254">
    <property type="entry name" value="CBD"/>
</dbReference>
<dbReference type="Pfam" id="PF00734">
    <property type="entry name" value="CBM_1"/>
    <property type="match status" value="1"/>
</dbReference>
<evidence type="ECO:0000313" key="5">
    <source>
        <dbReference type="EMBL" id="EAU83644.2"/>
    </source>
</evidence>
<feature type="chain" id="PRO_5002727515" description="CBM1 domain-containing protein" evidence="3">
    <location>
        <begin position="26"/>
        <end position="142"/>
    </location>
</feature>
<dbReference type="GeneID" id="6014636"/>
<dbReference type="EMBL" id="AACS02000013">
    <property type="protein sequence ID" value="EAU83644.2"/>
    <property type="molecule type" value="Genomic_DNA"/>
</dbReference>
<dbReference type="GO" id="GO:0005975">
    <property type="term" value="P:carbohydrate metabolic process"/>
    <property type="evidence" value="ECO:0007669"/>
    <property type="project" value="InterPro"/>
</dbReference>
<proteinExistence type="predicted"/>
<comment type="caution">
    <text evidence="5">The sequence shown here is derived from an EMBL/GenBank/DDBJ whole genome shotgun (WGS) entry which is preliminary data.</text>
</comment>
<sequence length="142" mass="14972">MPSPRFGLVSTTLALGALLFGAARAAIPTPLPTAVDPTPSPLVPLGGQCGGITYKGPTGCAHEANKDNEAHIDLPNLHSRLFSKLPNFVSQGSAPHRDSLPLLQVRNAYPSVQRYVDQTTSPRHYIDNSPASAGYDNASADQ</sequence>
<dbReference type="AlphaFoldDB" id="A8P1C6"/>
<dbReference type="GO" id="GO:0005576">
    <property type="term" value="C:extracellular region"/>
    <property type="evidence" value="ECO:0007669"/>
    <property type="project" value="InterPro"/>
</dbReference>
<gene>
    <name evidence="5" type="ORF">CC1G_05548</name>
</gene>
<feature type="domain" description="CBM1" evidence="4">
    <location>
        <begin position="47"/>
        <end position="62"/>
    </location>
</feature>
<dbReference type="VEuPathDB" id="FungiDB:CC1G_05548"/>
<name>A8P1C6_COPC7</name>
<organism evidence="5 6">
    <name type="scientific">Coprinopsis cinerea (strain Okayama-7 / 130 / ATCC MYA-4618 / FGSC 9003)</name>
    <name type="common">Inky cap fungus</name>
    <name type="synonym">Hormographiella aspergillata</name>
    <dbReference type="NCBI Taxonomy" id="240176"/>
    <lineage>
        <taxon>Eukaryota</taxon>
        <taxon>Fungi</taxon>
        <taxon>Dikarya</taxon>
        <taxon>Basidiomycota</taxon>
        <taxon>Agaricomycotina</taxon>
        <taxon>Agaricomycetes</taxon>
        <taxon>Agaricomycetidae</taxon>
        <taxon>Agaricales</taxon>
        <taxon>Agaricineae</taxon>
        <taxon>Psathyrellaceae</taxon>
        <taxon>Coprinopsis</taxon>
    </lineage>
</organism>
<dbReference type="OrthoDB" id="2586582at2759"/>
<feature type="signal peptide" evidence="3">
    <location>
        <begin position="1"/>
        <end position="25"/>
    </location>
</feature>
<dbReference type="InParanoid" id="A8P1C6"/>
<accession>A8P1C6</accession>
<reference evidence="5 6" key="1">
    <citation type="journal article" date="2010" name="Proc. Natl. Acad. Sci. U.S.A.">
        <title>Insights into evolution of multicellular fungi from the assembled chromosomes of the mushroom Coprinopsis cinerea (Coprinus cinereus).</title>
        <authorList>
            <person name="Stajich J.E."/>
            <person name="Wilke S.K."/>
            <person name="Ahren D."/>
            <person name="Au C.H."/>
            <person name="Birren B.W."/>
            <person name="Borodovsky M."/>
            <person name="Burns C."/>
            <person name="Canback B."/>
            <person name="Casselton L.A."/>
            <person name="Cheng C.K."/>
            <person name="Deng J."/>
            <person name="Dietrich F.S."/>
            <person name="Fargo D.C."/>
            <person name="Farman M.L."/>
            <person name="Gathman A.C."/>
            <person name="Goldberg J."/>
            <person name="Guigo R."/>
            <person name="Hoegger P.J."/>
            <person name="Hooker J.B."/>
            <person name="Huggins A."/>
            <person name="James T.Y."/>
            <person name="Kamada T."/>
            <person name="Kilaru S."/>
            <person name="Kodira C."/>
            <person name="Kues U."/>
            <person name="Kupfer D."/>
            <person name="Kwan H.S."/>
            <person name="Lomsadze A."/>
            <person name="Li W."/>
            <person name="Lilly W.W."/>
            <person name="Ma L.J."/>
            <person name="Mackey A.J."/>
            <person name="Manning G."/>
            <person name="Martin F."/>
            <person name="Muraguchi H."/>
            <person name="Natvig D.O."/>
            <person name="Palmerini H."/>
            <person name="Ramesh M.A."/>
            <person name="Rehmeyer C.J."/>
            <person name="Roe B.A."/>
            <person name="Shenoy N."/>
            <person name="Stanke M."/>
            <person name="Ter-Hovhannisyan V."/>
            <person name="Tunlid A."/>
            <person name="Velagapudi R."/>
            <person name="Vision T.J."/>
            <person name="Zeng Q."/>
            <person name="Zolan M.E."/>
            <person name="Pukkila P.J."/>
        </authorList>
    </citation>
    <scope>NUCLEOTIDE SEQUENCE [LARGE SCALE GENOMIC DNA]</scope>
    <source>
        <strain evidence="6">Okayama-7 / 130 / ATCC MYA-4618 / FGSC 9003</strain>
    </source>
</reference>
<evidence type="ECO:0000256" key="2">
    <source>
        <dbReference type="SAM" id="MobiDB-lite"/>
    </source>
</evidence>
<dbReference type="HOGENOM" id="CLU_1815697_0_0_1"/>
<evidence type="ECO:0000259" key="4">
    <source>
        <dbReference type="Pfam" id="PF00734"/>
    </source>
</evidence>
<evidence type="ECO:0000256" key="1">
    <source>
        <dbReference type="ARBA" id="ARBA00022729"/>
    </source>
</evidence>
<dbReference type="RefSeq" id="XP_001838067.2">
    <property type="nucleotide sequence ID" value="XM_001838015.2"/>
</dbReference>
<protein>
    <recommendedName>
        <fullName evidence="4">CBM1 domain-containing protein</fullName>
    </recommendedName>
</protein>
<evidence type="ECO:0000313" key="6">
    <source>
        <dbReference type="Proteomes" id="UP000001861"/>
    </source>
</evidence>
<keyword evidence="1 3" id="KW-0732">Signal</keyword>
<dbReference type="Proteomes" id="UP000001861">
    <property type="component" value="Unassembled WGS sequence"/>
</dbReference>
<feature type="region of interest" description="Disordered" evidence="2">
    <location>
        <begin position="118"/>
        <end position="142"/>
    </location>
</feature>
<evidence type="ECO:0000256" key="3">
    <source>
        <dbReference type="SAM" id="SignalP"/>
    </source>
</evidence>
<dbReference type="KEGG" id="cci:CC1G_05548"/>